<dbReference type="InterPro" id="IPR002933">
    <property type="entry name" value="Peptidase_M20"/>
</dbReference>
<dbReference type="PROSITE" id="PS00758">
    <property type="entry name" value="ARGE_DAPE_CPG2_1"/>
    <property type="match status" value="1"/>
</dbReference>
<sequence>MEKEKKIKILKDLIDIKSVNDNEGAVAEYLLHLFQEYDINAKLVAEFHNRSNIIAEMGNGQHPKLGLSGHLDTVHQGDERTWHSNPFEGTLKKGRMYGRGTTDMKGGIADLAIAMIELKEANTPINGTIRFIGTIGEELSAAGAKFLTDKGYVDDLDAMVIAEPSGVSLHGLRSYVNSDGVTIDKKVLKDLLKKAFLSDALEQHFIIKAHKGWMAYRVTARGKAAHSSMPQMGINAIDSLIKYYLAEKEFYANLTESDPELGRTVYSPDIFHGGEQINSVPDLAYEIVKVRTIPQVSNEELIRRLKIVIAKLNAQPGIELELTVEHSELPVKSDNHTKLFNIFQKHAKHTLHEPDALPAIGVSLGTDASEFRRHNETMDVAVVGPGNTTAHSPNEYVEISTYLDMIKLYKATIVDFLDHNQD</sequence>
<proteinExistence type="inferred from homology"/>
<evidence type="ECO:0000313" key="8">
    <source>
        <dbReference type="Proteomes" id="UP001370590"/>
    </source>
</evidence>
<keyword evidence="8" id="KW-1185">Reference proteome</keyword>
<accession>A0ABU8SIM2</accession>
<dbReference type="CDD" id="cd08659">
    <property type="entry name" value="M20_ArgE_DapE-like"/>
    <property type="match status" value="1"/>
</dbReference>
<dbReference type="InterPro" id="IPR001261">
    <property type="entry name" value="ArgE/DapE_CS"/>
</dbReference>
<dbReference type="Pfam" id="PF07687">
    <property type="entry name" value="M20_dimer"/>
    <property type="match status" value="1"/>
</dbReference>
<name>A0ABU8SIM2_9LACO</name>
<dbReference type="Gene3D" id="3.40.630.10">
    <property type="entry name" value="Zn peptidases"/>
    <property type="match status" value="2"/>
</dbReference>
<comment type="similarity">
    <text evidence="2">Belongs to the peptidase M20A family.</text>
</comment>
<dbReference type="SUPFAM" id="SSF55031">
    <property type="entry name" value="Bacterial exopeptidase dimerisation domain"/>
    <property type="match status" value="1"/>
</dbReference>
<dbReference type="Proteomes" id="UP001370590">
    <property type="component" value="Unassembled WGS sequence"/>
</dbReference>
<evidence type="ECO:0000256" key="5">
    <source>
        <dbReference type="ARBA" id="ARBA00022833"/>
    </source>
</evidence>
<comment type="cofactor">
    <cofactor evidence="1">
        <name>Zn(2+)</name>
        <dbReference type="ChEBI" id="CHEBI:29105"/>
    </cofactor>
</comment>
<dbReference type="InterPro" id="IPR036264">
    <property type="entry name" value="Bact_exopeptidase_dim_dom"/>
</dbReference>
<evidence type="ECO:0000259" key="6">
    <source>
        <dbReference type="Pfam" id="PF07687"/>
    </source>
</evidence>
<dbReference type="Pfam" id="PF01546">
    <property type="entry name" value="Peptidase_M20"/>
    <property type="match status" value="1"/>
</dbReference>
<dbReference type="PANTHER" id="PTHR43808">
    <property type="entry name" value="ACETYLORNITHINE DEACETYLASE"/>
    <property type="match status" value="1"/>
</dbReference>
<evidence type="ECO:0000256" key="4">
    <source>
        <dbReference type="ARBA" id="ARBA00022801"/>
    </source>
</evidence>
<dbReference type="NCBIfam" id="NF006365">
    <property type="entry name" value="PRK08588.1"/>
    <property type="match status" value="1"/>
</dbReference>
<keyword evidence="4" id="KW-0378">Hydrolase</keyword>
<evidence type="ECO:0000313" key="7">
    <source>
        <dbReference type="EMBL" id="MEJ6399750.1"/>
    </source>
</evidence>
<keyword evidence="3" id="KW-0479">Metal-binding</keyword>
<gene>
    <name evidence="7" type="ORF">R4146_00920</name>
</gene>
<evidence type="ECO:0000256" key="2">
    <source>
        <dbReference type="ARBA" id="ARBA00006247"/>
    </source>
</evidence>
<protein>
    <submittedName>
        <fullName evidence="7">M20/M25/M40 family metallo-hydrolase</fullName>
    </submittedName>
</protein>
<evidence type="ECO:0000256" key="3">
    <source>
        <dbReference type="ARBA" id="ARBA00022723"/>
    </source>
</evidence>
<dbReference type="PANTHER" id="PTHR43808:SF8">
    <property type="entry name" value="PEPTIDASE M20 DIMERISATION DOMAIN-CONTAINING PROTEIN"/>
    <property type="match status" value="1"/>
</dbReference>
<dbReference type="SUPFAM" id="SSF53187">
    <property type="entry name" value="Zn-dependent exopeptidases"/>
    <property type="match status" value="1"/>
</dbReference>
<dbReference type="RefSeq" id="WP_339959592.1">
    <property type="nucleotide sequence ID" value="NZ_JAWMWH010000001.1"/>
</dbReference>
<organism evidence="7 8">
    <name type="scientific">Nicoliella lavandulae</name>
    <dbReference type="NCBI Taxonomy" id="3082954"/>
    <lineage>
        <taxon>Bacteria</taxon>
        <taxon>Bacillati</taxon>
        <taxon>Bacillota</taxon>
        <taxon>Bacilli</taxon>
        <taxon>Lactobacillales</taxon>
        <taxon>Lactobacillaceae</taxon>
        <taxon>Nicoliella</taxon>
    </lineage>
</organism>
<dbReference type="EMBL" id="JAWMWH010000001">
    <property type="protein sequence ID" value="MEJ6399750.1"/>
    <property type="molecule type" value="Genomic_DNA"/>
</dbReference>
<dbReference type="Gene3D" id="3.30.70.360">
    <property type="match status" value="1"/>
</dbReference>
<comment type="caution">
    <text evidence="7">The sequence shown here is derived from an EMBL/GenBank/DDBJ whole genome shotgun (WGS) entry which is preliminary data.</text>
</comment>
<evidence type="ECO:0000256" key="1">
    <source>
        <dbReference type="ARBA" id="ARBA00001947"/>
    </source>
</evidence>
<keyword evidence="5" id="KW-0862">Zinc</keyword>
<dbReference type="InterPro" id="IPR011650">
    <property type="entry name" value="Peptidase_M20_dimer"/>
</dbReference>
<dbReference type="InterPro" id="IPR050072">
    <property type="entry name" value="Peptidase_M20A"/>
</dbReference>
<reference evidence="7 8" key="1">
    <citation type="submission" date="2023-10" db="EMBL/GenBank/DDBJ databases">
        <title>Nicoliella lavandulae sp. nov. isolated from Lavandula angustifolia flowers.</title>
        <authorList>
            <person name="Alcantara C."/>
            <person name="Zuniga M."/>
            <person name="Landete J.M."/>
            <person name="Monedero V."/>
        </authorList>
    </citation>
    <scope>NUCLEOTIDE SEQUENCE [LARGE SCALE GENOMIC DNA]</scope>
    <source>
        <strain evidence="7 8">Es01</strain>
    </source>
</reference>
<feature type="domain" description="Peptidase M20 dimerisation" evidence="6">
    <location>
        <begin position="209"/>
        <end position="312"/>
    </location>
</feature>